<evidence type="ECO:0000256" key="1">
    <source>
        <dbReference type="SAM" id="MobiDB-lite"/>
    </source>
</evidence>
<protein>
    <submittedName>
        <fullName evidence="2">Uncharacterized protein</fullName>
    </submittedName>
</protein>
<feature type="region of interest" description="Disordered" evidence="1">
    <location>
        <begin position="1"/>
        <end position="41"/>
    </location>
</feature>
<dbReference type="AlphaFoldDB" id="A0A7R8ZRT6"/>
<accession>A0A7R8ZRT6</accession>
<sequence>MRTYGSTRSLRKPLPRDKTSLEPGVSASVSTRSPRTRSIWT</sequence>
<name>A0A7R8ZRT6_9CRUS</name>
<organism evidence="2">
    <name type="scientific">Cyprideis torosa</name>
    <dbReference type="NCBI Taxonomy" id="163714"/>
    <lineage>
        <taxon>Eukaryota</taxon>
        <taxon>Metazoa</taxon>
        <taxon>Ecdysozoa</taxon>
        <taxon>Arthropoda</taxon>
        <taxon>Crustacea</taxon>
        <taxon>Oligostraca</taxon>
        <taxon>Ostracoda</taxon>
        <taxon>Podocopa</taxon>
        <taxon>Podocopida</taxon>
        <taxon>Cytherocopina</taxon>
        <taxon>Cytheroidea</taxon>
        <taxon>Cytherideidae</taxon>
        <taxon>Cyprideis</taxon>
    </lineage>
</organism>
<evidence type="ECO:0000313" key="2">
    <source>
        <dbReference type="EMBL" id="CAD7234620.1"/>
    </source>
</evidence>
<feature type="compositionally biased region" description="Polar residues" evidence="1">
    <location>
        <begin position="27"/>
        <end position="41"/>
    </location>
</feature>
<gene>
    <name evidence="2" type="ORF">CTOB1V02_LOCUS12436</name>
</gene>
<reference evidence="2" key="1">
    <citation type="submission" date="2020-11" db="EMBL/GenBank/DDBJ databases">
        <authorList>
            <person name="Tran Van P."/>
        </authorList>
    </citation>
    <scope>NUCLEOTIDE SEQUENCE</scope>
</reference>
<proteinExistence type="predicted"/>
<dbReference type="EMBL" id="OB669280">
    <property type="protein sequence ID" value="CAD7234620.1"/>
    <property type="molecule type" value="Genomic_DNA"/>
</dbReference>